<dbReference type="PANTHER" id="PTHR13742:SF8">
    <property type="entry name" value="RETINOBLASTOMA-LIKE PROTEIN 2"/>
    <property type="match status" value="1"/>
</dbReference>
<evidence type="ECO:0000313" key="4">
    <source>
        <dbReference type="Proteomes" id="UP000824540"/>
    </source>
</evidence>
<accession>A0A8T2NPF5</accession>
<dbReference type="GO" id="GO:0005667">
    <property type="term" value="C:transcription regulator complex"/>
    <property type="evidence" value="ECO:0007669"/>
    <property type="project" value="TreeGrafter"/>
</dbReference>
<feature type="region of interest" description="Disordered" evidence="1">
    <location>
        <begin position="80"/>
        <end position="99"/>
    </location>
</feature>
<dbReference type="EMBL" id="JAFBMS010000031">
    <property type="protein sequence ID" value="KAG9341954.1"/>
    <property type="molecule type" value="Genomic_DNA"/>
</dbReference>
<dbReference type="GO" id="GO:0000977">
    <property type="term" value="F:RNA polymerase II transcription regulatory region sequence-specific DNA binding"/>
    <property type="evidence" value="ECO:0007669"/>
    <property type="project" value="TreeGrafter"/>
</dbReference>
<dbReference type="PANTHER" id="PTHR13742">
    <property type="entry name" value="RETINOBLASTOMA-ASSOCIATED PROTEIN RB -RELATED"/>
    <property type="match status" value="1"/>
</dbReference>
<feature type="compositionally biased region" description="Low complexity" evidence="1">
    <location>
        <begin position="11"/>
        <end position="30"/>
    </location>
</feature>
<dbReference type="InterPro" id="IPR036915">
    <property type="entry name" value="Cyclin-like_sf"/>
</dbReference>
<gene>
    <name evidence="3" type="ORF">JZ751_018271</name>
</gene>
<feature type="domain" description="Retinoblastoma-associated protein C-terminal" evidence="2">
    <location>
        <begin position="75"/>
        <end position="198"/>
    </location>
</feature>
<evidence type="ECO:0000313" key="3">
    <source>
        <dbReference type="EMBL" id="KAG9341954.1"/>
    </source>
</evidence>
<dbReference type="GO" id="GO:0030154">
    <property type="term" value="P:cell differentiation"/>
    <property type="evidence" value="ECO:0007669"/>
    <property type="project" value="TreeGrafter"/>
</dbReference>
<dbReference type="GO" id="GO:2000134">
    <property type="term" value="P:negative regulation of G1/S transition of mitotic cell cycle"/>
    <property type="evidence" value="ECO:0007669"/>
    <property type="project" value="TreeGrafter"/>
</dbReference>
<name>A0A8T2NPF5_9TELE</name>
<keyword evidence="4" id="KW-1185">Reference proteome</keyword>
<reference evidence="3" key="1">
    <citation type="thesis" date="2021" institute="BYU ScholarsArchive" country="Provo, UT, USA">
        <title>Applications of and Algorithms for Genome Assembly and Genomic Analyses with an Emphasis on Marine Teleosts.</title>
        <authorList>
            <person name="Pickett B.D."/>
        </authorList>
    </citation>
    <scope>NUCLEOTIDE SEQUENCE</scope>
    <source>
        <strain evidence="3">HI-2016</strain>
    </source>
</reference>
<feature type="compositionally biased region" description="Pro residues" evidence="1">
    <location>
        <begin position="31"/>
        <end position="42"/>
    </location>
</feature>
<dbReference type="Proteomes" id="UP000824540">
    <property type="component" value="Unassembled WGS sequence"/>
</dbReference>
<dbReference type="OrthoDB" id="844594at2759"/>
<evidence type="ECO:0000259" key="2">
    <source>
        <dbReference type="SMART" id="SM01369"/>
    </source>
</evidence>
<evidence type="ECO:0000256" key="1">
    <source>
        <dbReference type="SAM" id="MobiDB-lite"/>
    </source>
</evidence>
<dbReference type="SMART" id="SM01369">
    <property type="entry name" value="Rb_C"/>
    <property type="match status" value="1"/>
</dbReference>
<dbReference type="InterPro" id="IPR015030">
    <property type="entry name" value="RB_C"/>
</dbReference>
<feature type="region of interest" description="Disordered" evidence="1">
    <location>
        <begin position="11"/>
        <end position="54"/>
    </location>
</feature>
<dbReference type="InterPro" id="IPR028309">
    <property type="entry name" value="RB_fam"/>
</dbReference>
<proteinExistence type="predicted"/>
<dbReference type="AlphaFoldDB" id="A0A8T2NPF5"/>
<dbReference type="GO" id="GO:0000785">
    <property type="term" value="C:chromatin"/>
    <property type="evidence" value="ECO:0007669"/>
    <property type="project" value="TreeGrafter"/>
</dbReference>
<dbReference type="GO" id="GO:0006357">
    <property type="term" value="P:regulation of transcription by RNA polymerase II"/>
    <property type="evidence" value="ECO:0007669"/>
    <property type="project" value="InterPro"/>
</dbReference>
<sequence>MCECAEVWVLSPPVSGDSSPVPMRSSSTLPAPQPSSAPPTPTRLPGAPVEQDGEERGDLIHFYNNIYIKQMRNFALRYSSSSPTAPGVEAPPLSPYPSLRTGSPRRVLLSHNHSIYISPHKNGSPLSPRDKIFYYISTSPSKRLREINSMIRTGETPTKKRSMVLEEGGQSPAKRLCQENQTALLRRLQDVANDRGSH</sequence>
<dbReference type="SUPFAM" id="SSF47954">
    <property type="entry name" value="Cyclin-like"/>
    <property type="match status" value="1"/>
</dbReference>
<protein>
    <recommendedName>
        <fullName evidence="2">Retinoblastoma-associated protein C-terminal domain-containing protein</fullName>
    </recommendedName>
</protein>
<comment type="caution">
    <text evidence="3">The sequence shown here is derived from an EMBL/GenBank/DDBJ whole genome shotgun (WGS) entry which is preliminary data.</text>
</comment>
<organism evidence="3 4">
    <name type="scientific">Albula glossodonta</name>
    <name type="common">roundjaw bonefish</name>
    <dbReference type="NCBI Taxonomy" id="121402"/>
    <lineage>
        <taxon>Eukaryota</taxon>
        <taxon>Metazoa</taxon>
        <taxon>Chordata</taxon>
        <taxon>Craniata</taxon>
        <taxon>Vertebrata</taxon>
        <taxon>Euteleostomi</taxon>
        <taxon>Actinopterygii</taxon>
        <taxon>Neopterygii</taxon>
        <taxon>Teleostei</taxon>
        <taxon>Albuliformes</taxon>
        <taxon>Albulidae</taxon>
        <taxon>Albula</taxon>
    </lineage>
</organism>
<dbReference type="Gene3D" id="1.10.472.10">
    <property type="entry name" value="Cyclin-like"/>
    <property type="match status" value="1"/>
</dbReference>